<name>A0AAX3YIF5_RHOOP</name>
<feature type="domain" description="HTH hxlR-type" evidence="4">
    <location>
        <begin position="10"/>
        <end position="108"/>
    </location>
</feature>
<protein>
    <submittedName>
        <fullName evidence="6">Winged helix-turn-helix transcriptional regulator</fullName>
    </submittedName>
</protein>
<evidence type="ECO:0000259" key="4">
    <source>
        <dbReference type="PROSITE" id="PS51118"/>
    </source>
</evidence>
<reference evidence="5" key="1">
    <citation type="submission" date="2022-12" db="EMBL/GenBank/DDBJ databases">
        <authorList>
            <person name="Krivoruchko A.V."/>
            <person name="Elkin A."/>
        </authorList>
    </citation>
    <scope>NUCLEOTIDE SEQUENCE</scope>
    <source>
        <strain evidence="5">IEGM 249</strain>
    </source>
</reference>
<dbReference type="AlphaFoldDB" id="A0AAX3YIF5"/>
<evidence type="ECO:0000313" key="7">
    <source>
        <dbReference type="Proteomes" id="UP001066327"/>
    </source>
</evidence>
<dbReference type="InterPro" id="IPR036390">
    <property type="entry name" value="WH_DNA-bd_sf"/>
</dbReference>
<dbReference type="GO" id="GO:0003677">
    <property type="term" value="F:DNA binding"/>
    <property type="evidence" value="ECO:0007669"/>
    <property type="project" value="UniProtKB-KW"/>
</dbReference>
<keyword evidence="2" id="KW-0238">DNA-binding</keyword>
<dbReference type="EMBL" id="JAPWIS010000016">
    <property type="protein sequence ID" value="MCZ4587367.1"/>
    <property type="molecule type" value="Genomic_DNA"/>
</dbReference>
<dbReference type="Gene3D" id="3.30.1050.10">
    <property type="entry name" value="SCP2 sterol-binding domain"/>
    <property type="match status" value="1"/>
</dbReference>
<accession>A0AAX3YIF5</accession>
<evidence type="ECO:0000313" key="5">
    <source>
        <dbReference type="EMBL" id="MCZ4587367.1"/>
    </source>
</evidence>
<dbReference type="Proteomes" id="UP001231166">
    <property type="component" value="Chromosome"/>
</dbReference>
<dbReference type="InterPro" id="IPR036388">
    <property type="entry name" value="WH-like_DNA-bd_sf"/>
</dbReference>
<reference evidence="6" key="2">
    <citation type="submission" date="2023-07" db="EMBL/GenBank/DDBJ databases">
        <title>Genomic analysis of Rhodococcus opacus VOC-14 with glycol ethers degradation activity.</title>
        <authorList>
            <person name="Narkevich D.A."/>
            <person name="Hlushen A.M."/>
            <person name="Akhremchuk A.E."/>
            <person name="Sikolenko M.A."/>
            <person name="Valentovich L.N."/>
        </authorList>
    </citation>
    <scope>NUCLEOTIDE SEQUENCE</scope>
    <source>
        <strain evidence="6">VOC-14</strain>
    </source>
</reference>
<dbReference type="SUPFAM" id="SSF46785">
    <property type="entry name" value="Winged helix' DNA-binding domain"/>
    <property type="match status" value="1"/>
</dbReference>
<evidence type="ECO:0000256" key="2">
    <source>
        <dbReference type="ARBA" id="ARBA00023125"/>
    </source>
</evidence>
<dbReference type="InterPro" id="IPR036527">
    <property type="entry name" value="SCP2_sterol-bd_dom_sf"/>
</dbReference>
<dbReference type="EMBL" id="CP130953">
    <property type="protein sequence ID" value="WLF49242.1"/>
    <property type="molecule type" value="Genomic_DNA"/>
</dbReference>
<evidence type="ECO:0000313" key="6">
    <source>
        <dbReference type="EMBL" id="WLF49242.1"/>
    </source>
</evidence>
<dbReference type="SUPFAM" id="SSF55718">
    <property type="entry name" value="SCP-like"/>
    <property type="match status" value="1"/>
</dbReference>
<keyword evidence="7" id="KW-1185">Reference proteome</keyword>
<gene>
    <name evidence="5" type="ORF">O4328_27410</name>
    <name evidence="6" type="ORF">Q5707_09730</name>
</gene>
<dbReference type="InterPro" id="IPR002577">
    <property type="entry name" value="HTH_HxlR"/>
</dbReference>
<sequence>MARQTYGQYCGLAHALDIVGQRWALLIVRDLLVGPRRYTDLKQGLPGIPSNILSARLKELEDADVIARRALPRPSNAVVYELTDYGNALEDAVKSLGRWGARTLGEPDPDDAVTVDSMVMALRSTFHPDAARDVTLTYELRLGPIVLSARIDRGALEVVESAADQPDLVIETGPAVKALMAREITPEDAIAVGSVSVTGDPALLATFADVFSIP</sequence>
<organism evidence="6 8">
    <name type="scientific">Rhodococcus opacus</name>
    <name type="common">Nocardia opaca</name>
    <dbReference type="NCBI Taxonomy" id="37919"/>
    <lineage>
        <taxon>Bacteria</taxon>
        <taxon>Bacillati</taxon>
        <taxon>Actinomycetota</taxon>
        <taxon>Actinomycetes</taxon>
        <taxon>Mycobacteriales</taxon>
        <taxon>Nocardiaceae</taxon>
        <taxon>Rhodococcus</taxon>
    </lineage>
</organism>
<dbReference type="RefSeq" id="WP_133986341.1">
    <property type="nucleotide sequence ID" value="NZ_CP093380.1"/>
</dbReference>
<keyword evidence="3" id="KW-0804">Transcription</keyword>
<evidence type="ECO:0000313" key="8">
    <source>
        <dbReference type="Proteomes" id="UP001231166"/>
    </source>
</evidence>
<dbReference type="Gene3D" id="1.10.10.10">
    <property type="entry name" value="Winged helix-like DNA-binding domain superfamily/Winged helix DNA-binding domain"/>
    <property type="match status" value="1"/>
</dbReference>
<evidence type="ECO:0000256" key="3">
    <source>
        <dbReference type="ARBA" id="ARBA00023163"/>
    </source>
</evidence>
<proteinExistence type="predicted"/>
<dbReference type="Proteomes" id="UP001066327">
    <property type="component" value="Unassembled WGS sequence"/>
</dbReference>
<dbReference type="CDD" id="cd00090">
    <property type="entry name" value="HTH_ARSR"/>
    <property type="match status" value="1"/>
</dbReference>
<dbReference type="Pfam" id="PF01638">
    <property type="entry name" value="HxlR"/>
    <property type="match status" value="1"/>
</dbReference>
<dbReference type="PANTHER" id="PTHR33204:SF18">
    <property type="entry name" value="TRANSCRIPTIONAL REGULATORY PROTEIN"/>
    <property type="match status" value="1"/>
</dbReference>
<dbReference type="PROSITE" id="PS51118">
    <property type="entry name" value="HTH_HXLR"/>
    <property type="match status" value="1"/>
</dbReference>
<evidence type="ECO:0000256" key="1">
    <source>
        <dbReference type="ARBA" id="ARBA00023015"/>
    </source>
</evidence>
<dbReference type="PANTHER" id="PTHR33204">
    <property type="entry name" value="TRANSCRIPTIONAL REGULATOR, MARR FAMILY"/>
    <property type="match status" value="1"/>
</dbReference>
<dbReference type="InterPro" id="IPR011991">
    <property type="entry name" value="ArsR-like_HTH"/>
</dbReference>
<keyword evidence="1" id="KW-0805">Transcription regulation</keyword>